<comment type="caution">
    <text evidence="1">The sequence shown here is derived from an EMBL/GenBank/DDBJ whole genome shotgun (WGS) entry which is preliminary data.</text>
</comment>
<sequence length="49" mass="5463">MTDVSAYGANVEMCRNLTLSMFYLVTEMSVEQTVAKIAAKVRIEPKLPL</sequence>
<dbReference type="RefSeq" id="WP_213890649.1">
    <property type="nucleotide sequence ID" value="NZ_JAGFNU010000013.1"/>
</dbReference>
<keyword evidence="2" id="KW-1185">Reference proteome</keyword>
<reference evidence="1 2" key="1">
    <citation type="submission" date="2024-09" db="EMBL/GenBank/DDBJ databases">
        <authorList>
            <person name="Sun Q."/>
            <person name="Mori K."/>
        </authorList>
    </citation>
    <scope>NUCLEOTIDE SEQUENCE [LARGE SCALE GENOMIC DNA]</scope>
    <source>
        <strain evidence="1 2">CECT 8726</strain>
    </source>
</reference>
<protein>
    <submittedName>
        <fullName evidence="1">Uncharacterized protein</fullName>
    </submittedName>
</protein>
<accession>A0ABV5JJS4</accession>
<dbReference type="Proteomes" id="UP001589683">
    <property type="component" value="Unassembled WGS sequence"/>
</dbReference>
<dbReference type="EMBL" id="JBHMEA010000043">
    <property type="protein sequence ID" value="MFB9232752.1"/>
    <property type="molecule type" value="Genomic_DNA"/>
</dbReference>
<evidence type="ECO:0000313" key="2">
    <source>
        <dbReference type="Proteomes" id="UP001589683"/>
    </source>
</evidence>
<gene>
    <name evidence="1" type="ORF">ACFFUT_13245</name>
</gene>
<evidence type="ECO:0000313" key="1">
    <source>
        <dbReference type="EMBL" id="MFB9232752.1"/>
    </source>
</evidence>
<organism evidence="1 2">
    <name type="scientific">Pseudohalocynthiibacter aestuariivivens</name>
    <dbReference type="NCBI Taxonomy" id="1591409"/>
    <lineage>
        <taxon>Bacteria</taxon>
        <taxon>Pseudomonadati</taxon>
        <taxon>Pseudomonadota</taxon>
        <taxon>Alphaproteobacteria</taxon>
        <taxon>Rhodobacterales</taxon>
        <taxon>Paracoccaceae</taxon>
        <taxon>Pseudohalocynthiibacter</taxon>
    </lineage>
</organism>
<name>A0ABV5JJS4_9RHOB</name>
<proteinExistence type="predicted"/>